<dbReference type="OrthoDB" id="292843at2"/>
<dbReference type="AlphaFoldDB" id="A0A4R4QJG7"/>
<dbReference type="Gene3D" id="1.25.10.10">
    <property type="entry name" value="Leucine-rich Repeat Variant"/>
    <property type="match status" value="1"/>
</dbReference>
<dbReference type="Proteomes" id="UP000295075">
    <property type="component" value="Unassembled WGS sequence"/>
</dbReference>
<gene>
    <name evidence="1" type="ORF">E1261_00225</name>
</gene>
<comment type="caution">
    <text evidence="1">The sequence shown here is derived from an EMBL/GenBank/DDBJ whole genome shotgun (WGS) entry which is preliminary data.</text>
</comment>
<protein>
    <submittedName>
        <fullName evidence="1">HEAT repeat domain-containing protein</fullName>
    </submittedName>
</protein>
<reference evidence="1 2" key="1">
    <citation type="submission" date="2019-03" db="EMBL/GenBank/DDBJ databases">
        <title>Draft genome sequences of novel Actinobacteria.</title>
        <authorList>
            <person name="Sahin N."/>
            <person name="Ay H."/>
            <person name="Saygin H."/>
        </authorList>
    </citation>
    <scope>NUCLEOTIDE SEQUENCE [LARGE SCALE GENOMIC DNA]</scope>
    <source>
        <strain evidence="1 2">JCM 30547</strain>
    </source>
</reference>
<organism evidence="1 2">
    <name type="scientific">Kribbella albertanoniae</name>
    <dbReference type="NCBI Taxonomy" id="1266829"/>
    <lineage>
        <taxon>Bacteria</taxon>
        <taxon>Bacillati</taxon>
        <taxon>Actinomycetota</taxon>
        <taxon>Actinomycetes</taxon>
        <taxon>Propionibacteriales</taxon>
        <taxon>Kribbellaceae</taxon>
        <taxon>Kribbella</taxon>
    </lineage>
</organism>
<sequence>MIARLMWESQTMVTSDDLLRGIDDIDWGRLRHLEGHADDVPRLLQDLADAGQREREWAFTLLWDRYLRWPGGDDNAGPHTVPFLARIAIAAAAPESRLCALQILQQLAVGHDGRHEDLRVGTDTTTARAEAAADATRSSWPRSYEAVRAELPGLTALLGDPDAAVRARAARLLKWFPGQAATSGPALVAALEAEPDPTVCAAILLTLALIGDRSCAAAVHWQLDAPSQIVRWTAAIASARIITTHTTRHPETGPAGSAVGPGDDEARRVVAVLAQFAADDNYPLHHRVGGPLEWYTAQMLLALAGREELDDLTDDIVTALGDCLRKVDVSLVADLAAEAVILAFGSTPQVAPRAFADLSPVQQHLIVCLGDNAGEGSSSNRHPSHPPYVYEHPEHRPALTRLAAVLADAGLPGLGDPRPRYEPLRLYAGLPLTFWTSRQTG</sequence>
<dbReference type="SUPFAM" id="SSF48371">
    <property type="entry name" value="ARM repeat"/>
    <property type="match status" value="1"/>
</dbReference>
<keyword evidence="2" id="KW-1185">Reference proteome</keyword>
<proteinExistence type="predicted"/>
<name>A0A4R4QJG7_9ACTN</name>
<dbReference type="Pfam" id="PF13646">
    <property type="entry name" value="HEAT_2"/>
    <property type="match status" value="1"/>
</dbReference>
<evidence type="ECO:0000313" key="1">
    <source>
        <dbReference type="EMBL" id="TDC35790.1"/>
    </source>
</evidence>
<evidence type="ECO:0000313" key="2">
    <source>
        <dbReference type="Proteomes" id="UP000295075"/>
    </source>
</evidence>
<accession>A0A4R4QJG7</accession>
<dbReference type="InterPro" id="IPR016024">
    <property type="entry name" value="ARM-type_fold"/>
</dbReference>
<dbReference type="InterPro" id="IPR011989">
    <property type="entry name" value="ARM-like"/>
</dbReference>
<dbReference type="EMBL" id="SMKA01000001">
    <property type="protein sequence ID" value="TDC35790.1"/>
    <property type="molecule type" value="Genomic_DNA"/>
</dbReference>